<evidence type="ECO:0000256" key="15">
    <source>
        <dbReference type="ARBA" id="ARBA00033028"/>
    </source>
</evidence>
<evidence type="ECO:0000256" key="13">
    <source>
        <dbReference type="ARBA" id="ARBA00030948"/>
    </source>
</evidence>
<dbReference type="STRING" id="349521.HCH_04260"/>
<dbReference type="GO" id="GO:0006457">
    <property type="term" value="P:protein folding"/>
    <property type="evidence" value="ECO:0007669"/>
    <property type="project" value="InterPro"/>
</dbReference>
<evidence type="ECO:0000256" key="7">
    <source>
        <dbReference type="ARBA" id="ARBA00022692"/>
    </source>
</evidence>
<evidence type="ECO:0000256" key="11">
    <source>
        <dbReference type="ARBA" id="ARBA00023136"/>
    </source>
</evidence>
<reference evidence="18 19" key="1">
    <citation type="journal article" date="2005" name="Nucleic Acids Res.">
        <title>Genomic blueprint of Hahella chejuensis, a marine microbe producing an algicidal agent.</title>
        <authorList>
            <person name="Jeong H."/>
            <person name="Yim J.H."/>
            <person name="Lee C."/>
            <person name="Choi S.-H."/>
            <person name="Park Y.K."/>
            <person name="Yoon S.H."/>
            <person name="Hur C.-G."/>
            <person name="Kang H.-Y."/>
            <person name="Kim D."/>
            <person name="Lee H.H."/>
            <person name="Park K.H."/>
            <person name="Park S.-H."/>
            <person name="Park H.-S."/>
            <person name="Lee H.K."/>
            <person name="Oh T.K."/>
            <person name="Kim J.F."/>
        </authorList>
    </citation>
    <scope>NUCLEOTIDE SEQUENCE [LARGE SCALE GENOMIC DNA]</scope>
    <source>
        <strain evidence="18 19">KCTC 2396</strain>
    </source>
</reference>
<organism evidence="18 19">
    <name type="scientific">Hahella chejuensis (strain KCTC 2396)</name>
    <dbReference type="NCBI Taxonomy" id="349521"/>
    <lineage>
        <taxon>Bacteria</taxon>
        <taxon>Pseudomonadati</taxon>
        <taxon>Pseudomonadota</taxon>
        <taxon>Gammaproteobacteria</taxon>
        <taxon>Oceanospirillales</taxon>
        <taxon>Hahellaceae</taxon>
        <taxon>Hahella</taxon>
    </lineage>
</organism>
<evidence type="ECO:0000256" key="10">
    <source>
        <dbReference type="ARBA" id="ARBA00023098"/>
    </source>
</evidence>
<dbReference type="KEGG" id="hch:HCH_04260"/>
<keyword evidence="19" id="KW-1185">Reference proteome</keyword>
<keyword evidence="8" id="KW-0442">Lipid degradation</keyword>
<keyword evidence="11" id="KW-0472">Membrane</keyword>
<comment type="function">
    <text evidence="1">May be involved in the folding of the extracellular lipase during its passage through the periplasm.</text>
</comment>
<feature type="signal peptide" evidence="17">
    <location>
        <begin position="1"/>
        <end position="21"/>
    </location>
</feature>
<feature type="region of interest" description="Disordered" evidence="16">
    <location>
        <begin position="30"/>
        <end position="64"/>
    </location>
</feature>
<evidence type="ECO:0000256" key="16">
    <source>
        <dbReference type="SAM" id="MobiDB-lite"/>
    </source>
</evidence>
<dbReference type="GO" id="GO:0051082">
    <property type="term" value="F:unfolded protein binding"/>
    <property type="evidence" value="ECO:0007669"/>
    <property type="project" value="InterPro"/>
</dbReference>
<keyword evidence="5" id="KW-1003">Cell membrane</keyword>
<keyword evidence="9" id="KW-1133">Transmembrane helix</keyword>
<evidence type="ECO:0000256" key="8">
    <source>
        <dbReference type="ARBA" id="ARBA00022963"/>
    </source>
</evidence>
<evidence type="ECO:0000313" key="18">
    <source>
        <dbReference type="EMBL" id="ABC30967.1"/>
    </source>
</evidence>
<evidence type="ECO:0000256" key="9">
    <source>
        <dbReference type="ARBA" id="ARBA00022989"/>
    </source>
</evidence>
<feature type="compositionally biased region" description="Polar residues" evidence="16">
    <location>
        <begin position="54"/>
        <end position="64"/>
    </location>
</feature>
<proteinExistence type="inferred from homology"/>
<keyword evidence="17" id="KW-0732">Signal</keyword>
<evidence type="ECO:0000313" key="19">
    <source>
        <dbReference type="Proteomes" id="UP000000238"/>
    </source>
</evidence>
<keyword evidence="6" id="KW-0997">Cell inner membrane</keyword>
<dbReference type="AlphaFoldDB" id="Q2SEF7"/>
<dbReference type="Proteomes" id="UP000000238">
    <property type="component" value="Chromosome"/>
</dbReference>
<dbReference type="GO" id="GO:0016042">
    <property type="term" value="P:lipid catabolic process"/>
    <property type="evidence" value="ECO:0007669"/>
    <property type="project" value="UniProtKB-KW"/>
</dbReference>
<evidence type="ECO:0000256" key="1">
    <source>
        <dbReference type="ARBA" id="ARBA00003280"/>
    </source>
</evidence>
<dbReference type="HOGENOM" id="CLU_064928_3_0_6"/>
<dbReference type="OrthoDB" id="7025807at2"/>
<keyword evidence="12" id="KW-0143">Chaperone</keyword>
<accession>Q2SEF7</accession>
<dbReference type="RefSeq" id="WP_011398034.1">
    <property type="nucleotide sequence ID" value="NC_007645.1"/>
</dbReference>
<evidence type="ECO:0000256" key="4">
    <source>
        <dbReference type="ARBA" id="ARBA00019692"/>
    </source>
</evidence>
<protein>
    <recommendedName>
        <fullName evidence="4">Lipase chaperone</fullName>
    </recommendedName>
    <alternativeName>
        <fullName evidence="15">Lipase foldase</fullName>
    </alternativeName>
    <alternativeName>
        <fullName evidence="13">Lipase helper protein</fullName>
    </alternativeName>
    <alternativeName>
        <fullName evidence="14">Lipase modulator</fullName>
    </alternativeName>
</protein>
<dbReference type="SUPFAM" id="SSF158855">
    <property type="entry name" value="Lipase chaperone-like"/>
    <property type="match status" value="1"/>
</dbReference>
<dbReference type="GO" id="GO:0005886">
    <property type="term" value="C:plasma membrane"/>
    <property type="evidence" value="ECO:0007669"/>
    <property type="project" value="UniProtKB-SubCell"/>
</dbReference>
<dbReference type="eggNOG" id="COG5380">
    <property type="taxonomic scope" value="Bacteria"/>
</dbReference>
<evidence type="ECO:0000256" key="12">
    <source>
        <dbReference type="ARBA" id="ARBA00023186"/>
    </source>
</evidence>
<keyword evidence="7" id="KW-0812">Transmembrane</keyword>
<name>Q2SEF7_HAHCH</name>
<evidence type="ECO:0000256" key="3">
    <source>
        <dbReference type="ARBA" id="ARBA00010358"/>
    </source>
</evidence>
<comment type="similarity">
    <text evidence="3">Belongs to the lipase chaperone family.</text>
</comment>
<dbReference type="InterPro" id="IPR004961">
    <property type="entry name" value="Lipase_chaperone"/>
</dbReference>
<evidence type="ECO:0000256" key="6">
    <source>
        <dbReference type="ARBA" id="ARBA00022519"/>
    </source>
</evidence>
<evidence type="ECO:0000256" key="2">
    <source>
        <dbReference type="ARBA" id="ARBA00004383"/>
    </source>
</evidence>
<evidence type="ECO:0000256" key="14">
    <source>
        <dbReference type="ARBA" id="ARBA00031542"/>
    </source>
</evidence>
<dbReference type="EMBL" id="CP000155">
    <property type="protein sequence ID" value="ABC30967.1"/>
    <property type="molecule type" value="Genomic_DNA"/>
</dbReference>
<comment type="subcellular location">
    <subcellularLocation>
        <location evidence="2">Cell inner membrane</location>
        <topology evidence="2">Single-pass membrane protein</topology>
        <orientation evidence="2">Periplasmic side</orientation>
    </subcellularLocation>
</comment>
<keyword evidence="10" id="KW-0443">Lipid metabolism</keyword>
<gene>
    <name evidence="18" type="primary">lipH</name>
    <name evidence="18" type="ordered locus">HCH_04260</name>
</gene>
<feature type="chain" id="PRO_5004215347" description="Lipase chaperone" evidence="17">
    <location>
        <begin position="22"/>
        <end position="357"/>
    </location>
</feature>
<sequence>MKNLSLALCVAALAAAALLLLQPDVTESTVAAEANPEGSQSMGADTVNEPQPPRLSQSDAPTTTPAWNGANFARALAGTDIDGDLRVDENGLLIMDIQVKDFFDYFFLAVGERSPEEVIAEIQRRIYDKLPAQAAEQAMELLNDYISYQERIGELMAAPLAPTESQDYEYYASVMANTFEQLKSLRRQIFAPDVVDAFFGLDEAYSDYALAVMQVKADAQLSDSEKASQVEALRQKLPAQMRDAHRQAAQRENLTREARRMYREGYDADSVRQALRGQFSDEKAEKIIAYYQREETWRARLDDYQRRKQDIQAAARTDAETVAGLTQLRNSLFTSDELKLVESYDAIERKATRYEKP</sequence>
<evidence type="ECO:0000256" key="17">
    <source>
        <dbReference type="SAM" id="SignalP"/>
    </source>
</evidence>
<dbReference type="Pfam" id="PF03280">
    <property type="entry name" value="Lipase_chap"/>
    <property type="match status" value="1"/>
</dbReference>
<evidence type="ECO:0000256" key="5">
    <source>
        <dbReference type="ARBA" id="ARBA00022475"/>
    </source>
</evidence>